<feature type="transmembrane region" description="Helical" evidence="7">
    <location>
        <begin position="83"/>
        <end position="106"/>
    </location>
</feature>
<feature type="transmembrane region" description="Helical" evidence="7">
    <location>
        <begin position="21"/>
        <end position="40"/>
    </location>
</feature>
<dbReference type="Proteomes" id="UP001524547">
    <property type="component" value="Unassembled WGS sequence"/>
</dbReference>
<protein>
    <submittedName>
        <fullName evidence="8">MFS transporter</fullName>
    </submittedName>
</protein>
<evidence type="ECO:0000256" key="1">
    <source>
        <dbReference type="ARBA" id="ARBA00004651"/>
    </source>
</evidence>
<dbReference type="SUPFAM" id="SSF103473">
    <property type="entry name" value="MFS general substrate transporter"/>
    <property type="match status" value="1"/>
</dbReference>
<dbReference type="RefSeq" id="WP_422919468.1">
    <property type="nucleotide sequence ID" value="NZ_JAMZEJ010000004.1"/>
</dbReference>
<accession>A0ABT1VWL1</accession>
<dbReference type="PANTHER" id="PTHR23517:SF15">
    <property type="entry name" value="PROTON-DEPENDENT OLIGOPEPTIDE FAMILY TRANSPORT PROTEIN"/>
    <property type="match status" value="1"/>
</dbReference>
<evidence type="ECO:0000256" key="2">
    <source>
        <dbReference type="ARBA" id="ARBA00022448"/>
    </source>
</evidence>
<evidence type="ECO:0000256" key="4">
    <source>
        <dbReference type="ARBA" id="ARBA00022692"/>
    </source>
</evidence>
<keyword evidence="3" id="KW-1003">Cell membrane</keyword>
<feature type="transmembrane region" description="Helical" evidence="7">
    <location>
        <begin position="365"/>
        <end position="386"/>
    </location>
</feature>
<dbReference type="InterPro" id="IPR050171">
    <property type="entry name" value="MFS_Transporters"/>
</dbReference>
<feature type="transmembrane region" description="Helical" evidence="7">
    <location>
        <begin position="136"/>
        <end position="153"/>
    </location>
</feature>
<keyword evidence="2" id="KW-0813">Transport</keyword>
<feature type="transmembrane region" description="Helical" evidence="7">
    <location>
        <begin position="174"/>
        <end position="194"/>
    </location>
</feature>
<feature type="transmembrane region" description="Helical" evidence="7">
    <location>
        <begin position="398"/>
        <end position="422"/>
    </location>
</feature>
<evidence type="ECO:0000256" key="6">
    <source>
        <dbReference type="ARBA" id="ARBA00023136"/>
    </source>
</evidence>
<keyword evidence="5 7" id="KW-1133">Transmembrane helix</keyword>
<sequence length="465" mass="50142">MSVTAATAGAVTARRRFGHPAALAVLAGTESWVSFSYYGMQSLLVLYMTHQLLLPGHLGRVWGIEPFRHVLALFYGAVSGQPLAAAVMGIYTALYFATPILGGLVADRLLGRTRTIVLGCVLMTLGHCLMTFEPSFLLALLCLVCGSGCAGNLKTQVGDLYRRDDPHRAEAFQLFVLVVQVAVIVAPLVCGALGEGYRWSLGFAAAGVGMLAGLVVYVAGIRLLPREPRLAERLGVMPEPAMTREEWGRVGLLLLLLPVLAIVAVGNMEIFNGYIVWGERFYSLRLWGHHLPVSWLLSLDGLIGTVTLGGSVLFWRWWARRRQEPDEIGKIVAASVLLALAPLVLALASMVATRRGGTVGLGWGVVFHLVNDVGFSNFYGIGIALFSRTAPRRLAGTMVNAFSLHLVMANLLVGWLAGLLATMPASRFWILHSLLIAVGTLLLAAARRPVRRRLGGETALVETKA</sequence>
<name>A0ABT1VWL1_9PROT</name>
<keyword evidence="6 7" id="KW-0472">Membrane</keyword>
<dbReference type="InterPro" id="IPR011701">
    <property type="entry name" value="MFS"/>
</dbReference>
<keyword evidence="4 7" id="KW-0812">Transmembrane</keyword>
<feature type="transmembrane region" description="Helical" evidence="7">
    <location>
        <begin position="428"/>
        <end position="446"/>
    </location>
</feature>
<evidence type="ECO:0000256" key="5">
    <source>
        <dbReference type="ARBA" id="ARBA00022989"/>
    </source>
</evidence>
<feature type="transmembrane region" description="Helical" evidence="7">
    <location>
        <begin position="113"/>
        <end position="130"/>
    </location>
</feature>
<gene>
    <name evidence="8" type="ORF">NFI88_07720</name>
</gene>
<comment type="caution">
    <text evidence="8">The sequence shown here is derived from an EMBL/GenBank/DDBJ whole genome shotgun (WGS) entry which is preliminary data.</text>
</comment>
<comment type="subcellular location">
    <subcellularLocation>
        <location evidence="1">Cell membrane</location>
        <topology evidence="1">Multi-pass membrane protein</topology>
    </subcellularLocation>
</comment>
<evidence type="ECO:0000256" key="3">
    <source>
        <dbReference type="ARBA" id="ARBA00022475"/>
    </source>
</evidence>
<organism evidence="8 9">
    <name type="scientific">Rhizosaccharibacter radicis</name>
    <dbReference type="NCBI Taxonomy" id="2782605"/>
    <lineage>
        <taxon>Bacteria</taxon>
        <taxon>Pseudomonadati</taxon>
        <taxon>Pseudomonadota</taxon>
        <taxon>Alphaproteobacteria</taxon>
        <taxon>Acetobacterales</taxon>
        <taxon>Acetobacteraceae</taxon>
        <taxon>Rhizosaccharibacter</taxon>
    </lineage>
</organism>
<feature type="transmembrane region" description="Helical" evidence="7">
    <location>
        <begin position="200"/>
        <end position="224"/>
    </location>
</feature>
<dbReference type="Pfam" id="PF07690">
    <property type="entry name" value="MFS_1"/>
    <property type="match status" value="1"/>
</dbReference>
<reference evidence="8 9" key="1">
    <citation type="submission" date="2022-06" db="EMBL/GenBank/DDBJ databases">
        <title>Rhizosaccharibacter gen. nov. sp. nov. KSS12, endophytic bacteria isolated from sugarcane.</title>
        <authorList>
            <person name="Pitiwittayakul N."/>
        </authorList>
    </citation>
    <scope>NUCLEOTIDE SEQUENCE [LARGE SCALE GENOMIC DNA]</scope>
    <source>
        <strain evidence="8 9">KSS12</strain>
    </source>
</reference>
<proteinExistence type="predicted"/>
<evidence type="ECO:0000313" key="8">
    <source>
        <dbReference type="EMBL" id="MCQ8240727.1"/>
    </source>
</evidence>
<feature type="transmembrane region" description="Helical" evidence="7">
    <location>
        <begin position="331"/>
        <end position="353"/>
    </location>
</feature>
<feature type="transmembrane region" description="Helical" evidence="7">
    <location>
        <begin position="295"/>
        <end position="319"/>
    </location>
</feature>
<dbReference type="EMBL" id="JAMZEJ010000004">
    <property type="protein sequence ID" value="MCQ8240727.1"/>
    <property type="molecule type" value="Genomic_DNA"/>
</dbReference>
<dbReference type="Gene3D" id="1.20.1250.20">
    <property type="entry name" value="MFS general substrate transporter like domains"/>
    <property type="match status" value="2"/>
</dbReference>
<feature type="transmembrane region" description="Helical" evidence="7">
    <location>
        <begin position="252"/>
        <end position="275"/>
    </location>
</feature>
<evidence type="ECO:0000256" key="7">
    <source>
        <dbReference type="SAM" id="Phobius"/>
    </source>
</evidence>
<evidence type="ECO:0000313" key="9">
    <source>
        <dbReference type="Proteomes" id="UP001524547"/>
    </source>
</evidence>
<dbReference type="InterPro" id="IPR036259">
    <property type="entry name" value="MFS_trans_sf"/>
</dbReference>
<dbReference type="PANTHER" id="PTHR23517">
    <property type="entry name" value="RESISTANCE PROTEIN MDTM, PUTATIVE-RELATED-RELATED"/>
    <property type="match status" value="1"/>
</dbReference>
<keyword evidence="9" id="KW-1185">Reference proteome</keyword>